<feature type="domain" description="Arginine repressor DNA-binding" evidence="1">
    <location>
        <begin position="2"/>
        <end position="67"/>
    </location>
</feature>
<dbReference type="AlphaFoldDB" id="K1SX38"/>
<reference evidence="2" key="1">
    <citation type="journal article" date="2013" name="Environ. Microbiol.">
        <title>Microbiota from the distal guts of lean and obese adolescents exhibit partial functional redundancy besides clear differences in community structure.</title>
        <authorList>
            <person name="Ferrer M."/>
            <person name="Ruiz A."/>
            <person name="Lanza F."/>
            <person name="Haange S.B."/>
            <person name="Oberbach A."/>
            <person name="Till H."/>
            <person name="Bargiela R."/>
            <person name="Campoy C."/>
            <person name="Segura M.T."/>
            <person name="Richter M."/>
            <person name="von Bergen M."/>
            <person name="Seifert J."/>
            <person name="Suarez A."/>
        </authorList>
    </citation>
    <scope>NUCLEOTIDE SEQUENCE</scope>
</reference>
<dbReference type="PRINTS" id="PR01467">
    <property type="entry name" value="ARGREPRESSOR"/>
</dbReference>
<dbReference type="InterPro" id="IPR020900">
    <property type="entry name" value="Arg_repress_DNA-bd"/>
</dbReference>
<protein>
    <submittedName>
        <fullName evidence="2">Arginine repressor</fullName>
    </submittedName>
</protein>
<feature type="non-terminal residue" evidence="2">
    <location>
        <position position="83"/>
    </location>
</feature>
<organism evidence="2">
    <name type="scientific">human gut metagenome</name>
    <dbReference type="NCBI Taxonomy" id="408170"/>
    <lineage>
        <taxon>unclassified sequences</taxon>
        <taxon>metagenomes</taxon>
        <taxon>organismal metagenomes</taxon>
    </lineage>
</organism>
<dbReference type="PANTHER" id="PTHR34471">
    <property type="entry name" value="ARGININE REPRESSOR"/>
    <property type="match status" value="1"/>
</dbReference>
<dbReference type="PANTHER" id="PTHR34471:SF1">
    <property type="entry name" value="ARGININE REPRESSOR"/>
    <property type="match status" value="1"/>
</dbReference>
<sequence length="83" mass="9362">MKKKRHELILRLITENAVTTQDELLELLKKNGYNVTQATVSRDIKELKLIKTPVKNGRSKYSVGSSGSDDDSAKFYSIFSQSV</sequence>
<dbReference type="InterPro" id="IPR001669">
    <property type="entry name" value="Arg_repress"/>
</dbReference>
<dbReference type="SUPFAM" id="SSF46785">
    <property type="entry name" value="Winged helix' DNA-binding domain"/>
    <property type="match status" value="1"/>
</dbReference>
<proteinExistence type="inferred from homology"/>
<dbReference type="GO" id="GO:0006525">
    <property type="term" value="P:arginine metabolic process"/>
    <property type="evidence" value="ECO:0007669"/>
    <property type="project" value="InterPro"/>
</dbReference>
<dbReference type="EMBL" id="AJWY01007034">
    <property type="protein sequence ID" value="EKC65177.1"/>
    <property type="molecule type" value="Genomic_DNA"/>
</dbReference>
<dbReference type="HAMAP" id="MF_00173">
    <property type="entry name" value="Arg_repressor"/>
    <property type="match status" value="1"/>
</dbReference>
<evidence type="ECO:0000313" key="2">
    <source>
        <dbReference type="EMBL" id="EKC65177.1"/>
    </source>
</evidence>
<evidence type="ECO:0000259" key="1">
    <source>
        <dbReference type="Pfam" id="PF01316"/>
    </source>
</evidence>
<dbReference type="Pfam" id="PF01316">
    <property type="entry name" value="Arg_repressor"/>
    <property type="match status" value="1"/>
</dbReference>
<dbReference type="GO" id="GO:0003700">
    <property type="term" value="F:DNA-binding transcription factor activity"/>
    <property type="evidence" value="ECO:0007669"/>
    <property type="project" value="InterPro"/>
</dbReference>
<comment type="caution">
    <text evidence="2">The sequence shown here is derived from an EMBL/GenBank/DDBJ whole genome shotgun (WGS) entry which is preliminary data.</text>
</comment>
<accession>K1SX38</accession>
<gene>
    <name evidence="2" type="ORF">LEA_10463</name>
</gene>
<dbReference type="Gene3D" id="1.10.10.10">
    <property type="entry name" value="Winged helix-like DNA-binding domain superfamily/Winged helix DNA-binding domain"/>
    <property type="match status" value="1"/>
</dbReference>
<dbReference type="InterPro" id="IPR036388">
    <property type="entry name" value="WH-like_DNA-bd_sf"/>
</dbReference>
<name>K1SX38_9ZZZZ</name>
<dbReference type="InterPro" id="IPR036390">
    <property type="entry name" value="WH_DNA-bd_sf"/>
</dbReference>